<feature type="transmembrane region" description="Helical" evidence="1">
    <location>
        <begin position="170"/>
        <end position="187"/>
    </location>
</feature>
<evidence type="ECO:0000256" key="1">
    <source>
        <dbReference type="SAM" id="Phobius"/>
    </source>
</evidence>
<feature type="transmembrane region" description="Helical" evidence="1">
    <location>
        <begin position="107"/>
        <end position="132"/>
    </location>
</feature>
<keyword evidence="1" id="KW-0472">Membrane</keyword>
<comment type="caution">
    <text evidence="2">The sequence shown here is derived from an EMBL/GenBank/DDBJ whole genome shotgun (WGS) entry which is preliminary data.</text>
</comment>
<dbReference type="RefSeq" id="WP_144846543.1">
    <property type="nucleotide sequence ID" value="NZ_VMRJ01000002.1"/>
</dbReference>
<dbReference type="EMBL" id="VMRJ01000002">
    <property type="protein sequence ID" value="TVT41545.1"/>
    <property type="molecule type" value="Genomic_DNA"/>
</dbReference>
<feature type="transmembrane region" description="Helical" evidence="1">
    <location>
        <begin position="138"/>
        <end position="158"/>
    </location>
</feature>
<proteinExistence type="predicted"/>
<keyword evidence="3" id="KW-1185">Reference proteome</keyword>
<gene>
    <name evidence="2" type="ORF">FNT36_08895</name>
</gene>
<feature type="transmembrane region" description="Helical" evidence="1">
    <location>
        <begin position="284"/>
        <end position="307"/>
    </location>
</feature>
<sequence>MADYATLGHYLPYLLGRRLRAVVWPPDGGERALALFLLSIMALYGVGFGFMLNHQTQRGLAEVLPKLLVGLNAAWLVSTLLVDFLPSLRPVTRPLPEHFPVSERQNVVTAFLLDLITLRRLMLVLGLLLALLVAPRHALVPGFSLLLILGATVLSFNMRLLVTLGRWRHPLLAANLLSLALMGWWLAVPLAPYATALGVGMALLPWLVGVAQLYWLAQYFSARYLPAATATTAPSATLARLPLEWKVYLRKVWLPLTVGLVFKAVLLSATGLSMVKDGKVTNPGFFYLGLLPIVSFTYVNNNLFAYLGSLTANELMRLGLTRRLLALYLRLVLPVLLLDCLLSATLVLVLFPVSLWHVLGLLPLASAALLSVGLWASLYHAKPVIKAIDFANMRNNTSGLMSGVSLGLGAALYFMPWWWARIALALLVAASAAWPLRQVLRNDGELRRKLWKAIGT</sequence>
<feature type="transmembrane region" description="Helical" evidence="1">
    <location>
        <begin position="327"/>
        <end position="351"/>
    </location>
</feature>
<accession>A0A558BYD5</accession>
<keyword evidence="1" id="KW-0812">Transmembrane</keyword>
<feature type="transmembrane region" description="Helical" evidence="1">
    <location>
        <begin position="357"/>
        <end position="378"/>
    </location>
</feature>
<dbReference type="OrthoDB" id="870216at2"/>
<dbReference type="Proteomes" id="UP000317624">
    <property type="component" value="Unassembled WGS sequence"/>
</dbReference>
<feature type="transmembrane region" description="Helical" evidence="1">
    <location>
        <begin position="252"/>
        <end position="272"/>
    </location>
</feature>
<dbReference type="AlphaFoldDB" id="A0A558BYD5"/>
<evidence type="ECO:0000313" key="3">
    <source>
        <dbReference type="Proteomes" id="UP000317624"/>
    </source>
</evidence>
<feature type="transmembrane region" description="Helical" evidence="1">
    <location>
        <begin position="399"/>
        <end position="416"/>
    </location>
</feature>
<keyword evidence="1" id="KW-1133">Transmembrane helix</keyword>
<feature type="transmembrane region" description="Helical" evidence="1">
    <location>
        <begin position="32"/>
        <end position="52"/>
    </location>
</feature>
<evidence type="ECO:0000313" key="2">
    <source>
        <dbReference type="EMBL" id="TVT41545.1"/>
    </source>
</evidence>
<reference evidence="2 3" key="1">
    <citation type="submission" date="2019-07" db="EMBL/GenBank/DDBJ databases">
        <title>Hymenobacter sp. straun FUR1 Genome sequencing and assembly.</title>
        <authorList>
            <person name="Chhetri G."/>
        </authorList>
    </citation>
    <scope>NUCLEOTIDE SEQUENCE [LARGE SCALE GENOMIC DNA]</scope>
    <source>
        <strain evidence="2 3">Fur1</strain>
    </source>
</reference>
<protein>
    <submittedName>
        <fullName evidence="2">Uncharacterized protein</fullName>
    </submittedName>
</protein>
<name>A0A558BYD5_9BACT</name>
<organism evidence="2 3">
    <name type="scientific">Hymenobacter setariae</name>
    <dbReference type="NCBI Taxonomy" id="2594794"/>
    <lineage>
        <taxon>Bacteria</taxon>
        <taxon>Pseudomonadati</taxon>
        <taxon>Bacteroidota</taxon>
        <taxon>Cytophagia</taxon>
        <taxon>Cytophagales</taxon>
        <taxon>Hymenobacteraceae</taxon>
        <taxon>Hymenobacter</taxon>
    </lineage>
</organism>
<feature type="transmembrane region" description="Helical" evidence="1">
    <location>
        <begin position="193"/>
        <end position="216"/>
    </location>
</feature>